<dbReference type="PROSITE" id="PS01124">
    <property type="entry name" value="HTH_ARAC_FAMILY_2"/>
    <property type="match status" value="1"/>
</dbReference>
<keyword evidence="1" id="KW-0805">Transcription regulation</keyword>
<dbReference type="PANTHER" id="PTHR47893">
    <property type="entry name" value="REGULATORY PROTEIN PCHR"/>
    <property type="match status" value="1"/>
</dbReference>
<feature type="domain" description="HTH araC/xylS-type" evidence="4">
    <location>
        <begin position="232"/>
        <end position="330"/>
    </location>
</feature>
<evidence type="ECO:0000256" key="3">
    <source>
        <dbReference type="ARBA" id="ARBA00023163"/>
    </source>
</evidence>
<keyword evidence="6" id="KW-1185">Reference proteome</keyword>
<dbReference type="Proteomes" id="UP000779049">
    <property type="component" value="Unassembled WGS sequence"/>
</dbReference>
<dbReference type="Gene3D" id="1.10.10.60">
    <property type="entry name" value="Homeodomain-like"/>
    <property type="match status" value="1"/>
</dbReference>
<dbReference type="SUPFAM" id="SSF46689">
    <property type="entry name" value="Homeodomain-like"/>
    <property type="match status" value="1"/>
</dbReference>
<organism evidence="5 6">
    <name type="scientific">Sellimonas caecigallum</name>
    <dbReference type="NCBI Taxonomy" id="2592333"/>
    <lineage>
        <taxon>Bacteria</taxon>
        <taxon>Bacillati</taxon>
        <taxon>Bacillota</taxon>
        <taxon>Clostridia</taxon>
        <taxon>Lachnospirales</taxon>
        <taxon>Lachnospiraceae</taxon>
        <taxon>Sellimonas</taxon>
    </lineage>
</organism>
<comment type="caution">
    <text evidence="5">The sequence shown here is derived from an EMBL/GenBank/DDBJ whole genome shotgun (WGS) entry which is preliminary data.</text>
</comment>
<evidence type="ECO:0000313" key="6">
    <source>
        <dbReference type="Proteomes" id="UP000779049"/>
    </source>
</evidence>
<gene>
    <name evidence="5" type="ORF">FLB61_00835</name>
</gene>
<evidence type="ECO:0000259" key="4">
    <source>
        <dbReference type="PROSITE" id="PS01124"/>
    </source>
</evidence>
<dbReference type="InterPro" id="IPR020449">
    <property type="entry name" value="Tscrpt_reg_AraC-type_HTH"/>
</dbReference>
<proteinExistence type="predicted"/>
<evidence type="ECO:0000256" key="1">
    <source>
        <dbReference type="ARBA" id="ARBA00023015"/>
    </source>
</evidence>
<dbReference type="InterPro" id="IPR018060">
    <property type="entry name" value="HTH_AraC"/>
</dbReference>
<sequence length="334" mass="39119">MFFSDNAAQFRYIVLRELDFHTEKQTYFTHYQNSDGSSFRFYQKENLYDFGIADYTIGHDFTIRFDNSEPLLRFGIVYDGTTRFQLDHQAASAFLPSAFLVYEKELHGIQKWLKGQHFHGAEITIYPDFVRKLEAEYPDFRLSDYFIPNHTYYHLPSHILQVLHRMLYLDRTGRLNPLHLEAAILECMAAIFESGEPDGQNAFSRQVDYGTIEVGKDRRQIALTANDFHCIQTAKDILTEQFRNPPTIDSLSRQLLITPQKLKAGFSHYYHMTIGEYVSSLRMSLATNLLCTTEQSVAEIARETGYSYTSNFIRKFQDTYSCTPLKYRKREKRK</sequence>
<protein>
    <submittedName>
        <fullName evidence="5">Helix-turn-helix transcriptional regulator</fullName>
    </submittedName>
</protein>
<dbReference type="EMBL" id="VIRV01000001">
    <property type="protein sequence ID" value="MBY0757660.1"/>
    <property type="molecule type" value="Genomic_DNA"/>
</dbReference>
<dbReference type="SMART" id="SM00342">
    <property type="entry name" value="HTH_ARAC"/>
    <property type="match status" value="1"/>
</dbReference>
<dbReference type="PANTHER" id="PTHR47893:SF1">
    <property type="entry name" value="REGULATORY PROTEIN PCHR"/>
    <property type="match status" value="1"/>
</dbReference>
<evidence type="ECO:0000313" key="5">
    <source>
        <dbReference type="EMBL" id="MBY0757660.1"/>
    </source>
</evidence>
<dbReference type="RefSeq" id="WP_221919147.1">
    <property type="nucleotide sequence ID" value="NZ_CP173660.1"/>
</dbReference>
<keyword evidence="2" id="KW-0238">DNA-binding</keyword>
<reference evidence="5 6" key="1">
    <citation type="journal article" date="2020" name="New Microbes New Infect">
        <title>Sellimonas caecigallum sp. nov., description and genome sequence of a new member of the Sellimonas genus isolated from the cecum of feral chicken.</title>
        <authorList>
            <person name="Wongkuna S."/>
            <person name="Ghimire S."/>
            <person name="Antony L."/>
            <person name="Chankhamhaengdecha S."/>
            <person name="Janvilisri T."/>
            <person name="Scaria J."/>
        </authorList>
    </citation>
    <scope>NUCLEOTIDE SEQUENCE [LARGE SCALE GENOMIC DNA]</scope>
    <source>
        <strain evidence="5 6">SW451</strain>
    </source>
</reference>
<evidence type="ECO:0000256" key="2">
    <source>
        <dbReference type="ARBA" id="ARBA00023125"/>
    </source>
</evidence>
<accession>A0ABS7L3P6</accession>
<dbReference type="Pfam" id="PF12833">
    <property type="entry name" value="HTH_18"/>
    <property type="match status" value="1"/>
</dbReference>
<dbReference type="InterPro" id="IPR053142">
    <property type="entry name" value="PchR_regulatory_protein"/>
</dbReference>
<dbReference type="InterPro" id="IPR018062">
    <property type="entry name" value="HTH_AraC-typ_CS"/>
</dbReference>
<dbReference type="InterPro" id="IPR009057">
    <property type="entry name" value="Homeodomain-like_sf"/>
</dbReference>
<name>A0ABS7L3P6_9FIRM</name>
<keyword evidence="3" id="KW-0804">Transcription</keyword>
<dbReference type="PROSITE" id="PS00041">
    <property type="entry name" value="HTH_ARAC_FAMILY_1"/>
    <property type="match status" value="1"/>
</dbReference>
<dbReference type="PRINTS" id="PR00032">
    <property type="entry name" value="HTHARAC"/>
</dbReference>